<gene>
    <name evidence="2" type="primary">lgtA</name>
    <name evidence="2" type="ordered locus">HD_0466</name>
</gene>
<sequence>MTTLVSVLICAYNVEKYIDECLNAVIAQTYKNLEIIVVNDGSTDGTLAKLRQFEAKDPRVKIIDNIVNQGTSKSLNIGIQYCQGEIIARTDSDDIVDIHWIETLMRELDNSPETIAISAYLEFLAEKGNGSKLSRSRKHGKNAENPISSEAISQRMLFGNPVHNNVALVRRKVFSEYGLRFDPDYIHAEDYKFWFEVSKLGKMRTYPKALVKYRLHATQVSSAYNQKQRSIAKKIKREAISHYLQQYGIQLPEKLTIHDLFSIFSPQIELSLTVANKQELFWSLATSLSEYHFRDLLKIYSLDIFHQLSFKYKKRIFRKFLLPNRYPSVI</sequence>
<reference evidence="3" key="1">
    <citation type="submission" date="2003-06" db="EMBL/GenBank/DDBJ databases">
        <title>The complete genome sequence of Haemophilus ducreyi.</title>
        <authorList>
            <person name="Munson R.S. Jr."/>
            <person name="Ray W.C."/>
            <person name="Mahairas G."/>
            <person name="Sabo P."/>
            <person name="Mungur R."/>
            <person name="Johnson L."/>
            <person name="Nguyen D."/>
            <person name="Wang J."/>
            <person name="Forst C."/>
            <person name="Hood L."/>
        </authorList>
    </citation>
    <scope>NUCLEOTIDE SEQUENCE [LARGE SCALE GENOMIC DNA]</scope>
    <source>
        <strain evidence="3">35000HP / ATCC 700724</strain>
    </source>
</reference>
<evidence type="ECO:0000259" key="1">
    <source>
        <dbReference type="Pfam" id="PF00535"/>
    </source>
</evidence>
<dbReference type="InterPro" id="IPR001173">
    <property type="entry name" value="Glyco_trans_2-like"/>
</dbReference>
<evidence type="ECO:0000313" key="2">
    <source>
        <dbReference type="EMBL" id="AAP95426.1"/>
    </source>
</evidence>
<dbReference type="Gene3D" id="3.90.550.10">
    <property type="entry name" value="Spore Coat Polysaccharide Biosynthesis Protein SpsA, Chain A"/>
    <property type="match status" value="1"/>
</dbReference>
<dbReference type="eggNOG" id="COG1216">
    <property type="taxonomic scope" value="Bacteria"/>
</dbReference>
<feature type="domain" description="Glycosyltransferase 2-like" evidence="1">
    <location>
        <begin position="6"/>
        <end position="176"/>
    </location>
</feature>
<keyword evidence="3" id="KW-1185">Reference proteome</keyword>
<dbReference type="HOGENOM" id="CLU_025996_0_4_6"/>
<dbReference type="EMBL" id="AE017143">
    <property type="protein sequence ID" value="AAP95426.1"/>
    <property type="molecule type" value="Genomic_DNA"/>
</dbReference>
<dbReference type="InterPro" id="IPR050834">
    <property type="entry name" value="Glycosyltransf_2"/>
</dbReference>
<dbReference type="KEGG" id="hdu:HD_0466"/>
<dbReference type="CAZy" id="GT2">
    <property type="family name" value="Glycosyltransferase Family 2"/>
</dbReference>
<dbReference type="PANTHER" id="PTHR43685">
    <property type="entry name" value="GLYCOSYLTRANSFERASE"/>
    <property type="match status" value="1"/>
</dbReference>
<name>G1UB95_HAEDU</name>
<dbReference type="SUPFAM" id="SSF53448">
    <property type="entry name" value="Nucleotide-diphospho-sugar transferases"/>
    <property type="match status" value="1"/>
</dbReference>
<proteinExistence type="predicted"/>
<accession>G1UB95</accession>
<organism evidence="2 3">
    <name type="scientific">Haemophilus ducreyi (strain 35000HP / ATCC 700724)</name>
    <dbReference type="NCBI Taxonomy" id="233412"/>
    <lineage>
        <taxon>Bacteria</taxon>
        <taxon>Pseudomonadati</taxon>
        <taxon>Pseudomonadota</taxon>
        <taxon>Gammaproteobacteria</taxon>
        <taxon>Pasteurellales</taxon>
        <taxon>Pasteurellaceae</taxon>
        <taxon>Haemophilus</taxon>
    </lineage>
</organism>
<dbReference type="Pfam" id="PF00535">
    <property type="entry name" value="Glycos_transf_2"/>
    <property type="match status" value="1"/>
</dbReference>
<dbReference type="AlphaFoldDB" id="G1UB95"/>
<dbReference type="InterPro" id="IPR029044">
    <property type="entry name" value="Nucleotide-diphossugar_trans"/>
</dbReference>
<dbReference type="Proteomes" id="UP000001022">
    <property type="component" value="Chromosome"/>
</dbReference>
<dbReference type="RefSeq" id="WP_010944479.1">
    <property type="nucleotide sequence ID" value="NC_002940.2"/>
</dbReference>
<dbReference type="PANTHER" id="PTHR43685:SF10">
    <property type="entry name" value="LACTO-N-NEOTETRAOSE BIOSYNTHESIS GLYCOSYL TRANSFERASE LGTA"/>
    <property type="match status" value="1"/>
</dbReference>
<evidence type="ECO:0000313" key="3">
    <source>
        <dbReference type="Proteomes" id="UP000001022"/>
    </source>
</evidence>
<dbReference type="SMR" id="G1UB95"/>
<dbReference type="STRING" id="233412.HD_0466"/>
<protein>
    <submittedName>
        <fullName evidence="2">Lipooligosaccharide N-acetylglucosamine glycosyltransferase</fullName>
    </submittedName>
</protein>
<dbReference type="OrthoDB" id="9802649at2"/>
<dbReference type="CDD" id="cd00761">
    <property type="entry name" value="Glyco_tranf_GTA_type"/>
    <property type="match status" value="1"/>
</dbReference>